<evidence type="ECO:0000259" key="1">
    <source>
        <dbReference type="Pfam" id="PF01636"/>
    </source>
</evidence>
<dbReference type="InterPro" id="IPR041726">
    <property type="entry name" value="ACAD10_11_N"/>
</dbReference>
<keyword evidence="3" id="KW-1185">Reference proteome</keyword>
<dbReference type="Gene3D" id="3.30.200.20">
    <property type="entry name" value="Phosphorylase Kinase, domain 1"/>
    <property type="match status" value="1"/>
</dbReference>
<dbReference type="Proteomes" id="UP000741863">
    <property type="component" value="Unassembled WGS sequence"/>
</dbReference>
<sequence length="353" mass="40409">MSEQRETIAVRSGEELNEDAIVSFLRKSLPEFPQDETLTIRQFPAGASNLTYLLESDSFEAVLRRPPFGPLPAKGHDMLREHNLLKALSPKFPYAPRPLVLGEGTDVMDVTFYVMERKHGIVLDSKDSEIVPSREEANRVSERFIDLLAELHQVDPTTGGLEKFGHPEGFTKRQVEGWLKRYEKAKTEDVPGFEELRAWMIREIPPDGEATVIHNDFKLNNMLFSEGYEQVNAVVDWEMATIGDPLFDLGVALGYWAEPNDPPGIRAGFQSVTTHDGFYNRRDLIERYAKKTGRNLDHIHFYQVFAHFKLAVIVQQIYYRWKKGQTQDARFKVYGDMATELIKHANSIRGSYS</sequence>
<dbReference type="InterPro" id="IPR002575">
    <property type="entry name" value="Aminoglycoside_PTrfase"/>
</dbReference>
<dbReference type="InterPro" id="IPR011009">
    <property type="entry name" value="Kinase-like_dom_sf"/>
</dbReference>
<dbReference type="RefSeq" id="WP_204695522.1">
    <property type="nucleotide sequence ID" value="NZ_JAFBEC010000001.1"/>
</dbReference>
<gene>
    <name evidence="2" type="ORF">JOD17_000469</name>
</gene>
<comment type="caution">
    <text evidence="2">The sequence shown here is derived from an EMBL/GenBank/DDBJ whole genome shotgun (WGS) entry which is preliminary data.</text>
</comment>
<dbReference type="PANTHER" id="PTHR47829:SF1">
    <property type="entry name" value="HAD FAMILY PHOSPHATASE"/>
    <property type="match status" value="1"/>
</dbReference>
<dbReference type="Gene3D" id="3.90.1200.10">
    <property type="match status" value="1"/>
</dbReference>
<organism evidence="2 3">
    <name type="scientific">Geomicrobium sediminis</name>
    <dbReference type="NCBI Taxonomy" id="1347788"/>
    <lineage>
        <taxon>Bacteria</taxon>
        <taxon>Bacillati</taxon>
        <taxon>Bacillota</taxon>
        <taxon>Bacilli</taxon>
        <taxon>Bacillales</taxon>
        <taxon>Geomicrobium</taxon>
    </lineage>
</organism>
<dbReference type="GO" id="GO:0016301">
    <property type="term" value="F:kinase activity"/>
    <property type="evidence" value="ECO:0007669"/>
    <property type="project" value="UniProtKB-KW"/>
</dbReference>
<name>A0ABS2P961_9BACL</name>
<keyword evidence="2" id="KW-0418">Kinase</keyword>
<reference evidence="2 3" key="1">
    <citation type="submission" date="2021-01" db="EMBL/GenBank/DDBJ databases">
        <title>Genomic Encyclopedia of Type Strains, Phase IV (KMG-IV): sequencing the most valuable type-strain genomes for metagenomic binning, comparative biology and taxonomic classification.</title>
        <authorList>
            <person name="Goeker M."/>
        </authorList>
    </citation>
    <scope>NUCLEOTIDE SEQUENCE [LARGE SCALE GENOMIC DNA]</scope>
    <source>
        <strain evidence="2 3">DSM 25540</strain>
    </source>
</reference>
<protein>
    <submittedName>
        <fullName evidence="2">Aminoglycoside phosphotransferase (APT) family kinase protein</fullName>
    </submittedName>
</protein>
<proteinExistence type="predicted"/>
<dbReference type="PANTHER" id="PTHR47829">
    <property type="entry name" value="HYDROLASE, PUTATIVE (AFU_ORTHOLOGUE AFUA_1G12880)-RELATED"/>
    <property type="match status" value="1"/>
</dbReference>
<evidence type="ECO:0000313" key="3">
    <source>
        <dbReference type="Proteomes" id="UP000741863"/>
    </source>
</evidence>
<keyword evidence="2" id="KW-0808">Transferase</keyword>
<dbReference type="SUPFAM" id="SSF56112">
    <property type="entry name" value="Protein kinase-like (PK-like)"/>
    <property type="match status" value="1"/>
</dbReference>
<evidence type="ECO:0000313" key="2">
    <source>
        <dbReference type="EMBL" id="MBM7631378.1"/>
    </source>
</evidence>
<dbReference type="InterPro" id="IPR052898">
    <property type="entry name" value="ACAD10-like"/>
</dbReference>
<dbReference type="EMBL" id="JAFBEC010000001">
    <property type="protein sequence ID" value="MBM7631378.1"/>
    <property type="molecule type" value="Genomic_DNA"/>
</dbReference>
<dbReference type="Pfam" id="PF01636">
    <property type="entry name" value="APH"/>
    <property type="match status" value="1"/>
</dbReference>
<accession>A0ABS2P961</accession>
<feature type="domain" description="Aminoglycoside phosphotransferase" evidence="1">
    <location>
        <begin position="39"/>
        <end position="267"/>
    </location>
</feature>
<dbReference type="CDD" id="cd05154">
    <property type="entry name" value="ACAD10_11_N-like"/>
    <property type="match status" value="1"/>
</dbReference>